<dbReference type="Gene3D" id="1.10.150.130">
    <property type="match status" value="1"/>
</dbReference>
<evidence type="ECO:0000256" key="1">
    <source>
        <dbReference type="ARBA" id="ARBA00023125"/>
    </source>
</evidence>
<name>X1VBB1_9ZZZZ</name>
<dbReference type="InterPro" id="IPR010998">
    <property type="entry name" value="Integrase_recombinase_N"/>
</dbReference>
<dbReference type="GO" id="GO:0015074">
    <property type="term" value="P:DNA integration"/>
    <property type="evidence" value="ECO:0007669"/>
    <property type="project" value="InterPro"/>
</dbReference>
<dbReference type="InterPro" id="IPR004107">
    <property type="entry name" value="Integrase_SAM-like_N"/>
</dbReference>
<dbReference type="AlphaFoldDB" id="X1VBB1"/>
<accession>X1VBB1</accession>
<comment type="caution">
    <text evidence="3">The sequence shown here is derived from an EMBL/GenBank/DDBJ whole genome shotgun (WGS) entry which is preliminary data.</text>
</comment>
<dbReference type="InterPro" id="IPR011010">
    <property type="entry name" value="DNA_brk_join_enz"/>
</dbReference>
<feature type="non-terminal residue" evidence="3">
    <location>
        <position position="92"/>
    </location>
</feature>
<gene>
    <name evidence="3" type="ORF">S12H4_43794</name>
</gene>
<evidence type="ECO:0000313" key="3">
    <source>
        <dbReference type="EMBL" id="GAJ10716.1"/>
    </source>
</evidence>
<protein>
    <recommendedName>
        <fullName evidence="2">Core-binding (CB) domain-containing protein</fullName>
    </recommendedName>
</protein>
<dbReference type="PROSITE" id="PS51900">
    <property type="entry name" value="CB"/>
    <property type="match status" value="1"/>
</dbReference>
<feature type="domain" description="Core-binding (CB)" evidence="2">
    <location>
        <begin position="32"/>
        <end position="92"/>
    </location>
</feature>
<keyword evidence="1" id="KW-0238">DNA-binding</keyword>
<dbReference type="GO" id="GO:0003677">
    <property type="term" value="F:DNA binding"/>
    <property type="evidence" value="ECO:0007669"/>
    <property type="project" value="UniProtKB-KW"/>
</dbReference>
<dbReference type="EMBL" id="BARW01026919">
    <property type="protein sequence ID" value="GAJ10716.1"/>
    <property type="molecule type" value="Genomic_DNA"/>
</dbReference>
<dbReference type="SUPFAM" id="SSF56349">
    <property type="entry name" value="DNA breaking-rejoining enzymes"/>
    <property type="match status" value="1"/>
</dbReference>
<organism evidence="3">
    <name type="scientific">marine sediment metagenome</name>
    <dbReference type="NCBI Taxonomy" id="412755"/>
    <lineage>
        <taxon>unclassified sequences</taxon>
        <taxon>metagenomes</taxon>
        <taxon>ecological metagenomes</taxon>
    </lineage>
</organism>
<sequence>MTDIILRDNFQKSCPTIVEGLKRAQSIFDSIKSFDDIERLFLKGNGLSEHTYRSYLTAVKQLYEFTNGLNPLQITTAHIEGFYDDLVKKVDS</sequence>
<dbReference type="Pfam" id="PF13495">
    <property type="entry name" value="Phage_int_SAM_4"/>
    <property type="match status" value="1"/>
</dbReference>
<reference evidence="3" key="1">
    <citation type="journal article" date="2014" name="Front. Microbiol.">
        <title>High frequency of phylogenetically diverse reductive dehalogenase-homologous genes in deep subseafloor sedimentary metagenomes.</title>
        <authorList>
            <person name="Kawai M."/>
            <person name="Futagami T."/>
            <person name="Toyoda A."/>
            <person name="Takaki Y."/>
            <person name="Nishi S."/>
            <person name="Hori S."/>
            <person name="Arai W."/>
            <person name="Tsubouchi T."/>
            <person name="Morono Y."/>
            <person name="Uchiyama I."/>
            <person name="Ito T."/>
            <person name="Fujiyama A."/>
            <person name="Inagaki F."/>
            <person name="Takami H."/>
        </authorList>
    </citation>
    <scope>NUCLEOTIDE SEQUENCE</scope>
    <source>
        <strain evidence="3">Expedition CK06-06</strain>
    </source>
</reference>
<proteinExistence type="predicted"/>
<dbReference type="InterPro" id="IPR044068">
    <property type="entry name" value="CB"/>
</dbReference>
<evidence type="ECO:0000259" key="2">
    <source>
        <dbReference type="PROSITE" id="PS51900"/>
    </source>
</evidence>